<accession>V6TGJ4</accession>
<dbReference type="VEuPathDB" id="GiardiaDB:DHA2_152760"/>
<reference evidence="3" key="1">
    <citation type="submission" date="2012-02" db="EMBL/GenBank/DDBJ databases">
        <title>Genome sequencing of Giardia lamblia Genotypes A2 and B isolates (DH and GS) and comparative analysis with the genomes of Genotypes A1 and E (WB and Pig).</title>
        <authorList>
            <person name="Adam R."/>
            <person name="Dahlstrom E."/>
            <person name="Martens C."/>
            <person name="Bruno D."/>
            <person name="Barbian K."/>
            <person name="Porcella S.F."/>
            <person name="Nash T."/>
        </authorList>
    </citation>
    <scope>NUCLEOTIDE SEQUENCE</scope>
    <source>
        <strain evidence="3">DH</strain>
    </source>
</reference>
<evidence type="ECO:0000313" key="3">
    <source>
        <dbReference type="Proteomes" id="UP000018320"/>
    </source>
</evidence>
<protein>
    <submittedName>
        <fullName evidence="2">Uncharacterized protein</fullName>
    </submittedName>
</protein>
<feature type="compositionally biased region" description="Basic residues" evidence="1">
    <location>
        <begin position="171"/>
        <end position="186"/>
    </location>
</feature>
<comment type="caution">
    <text evidence="2">The sequence shown here is derived from an EMBL/GenBank/DDBJ whole genome shotgun (WGS) entry which is preliminary data.</text>
</comment>
<dbReference type="AlphaFoldDB" id="V6TGJ4"/>
<gene>
    <name evidence="2" type="ORF">DHA2_152760</name>
</gene>
<name>V6TGJ4_GIAIN</name>
<dbReference type="EMBL" id="AHGT01000026">
    <property type="protein sequence ID" value="ESU37482.1"/>
    <property type="molecule type" value="Genomic_DNA"/>
</dbReference>
<feature type="non-terminal residue" evidence="2">
    <location>
        <position position="1"/>
    </location>
</feature>
<sequence length="186" mass="20674">VPPGFSLPLARRCQLSSGTGGHPLFRVLRLSRRSGLHVARALVFHDEDGIRMTPGVYPVPRGASSSSHGLHHLCHYQGCAPRMPLSWGCGTRSWMPAEYSHALVLGEKYGPLLMDRSALLQAVRHPARDHIDAHPVQCVWLSDLWVPSICTTHLGVMLRSVEASVQGHLSERRRPKHQKRSGPVRR</sequence>
<evidence type="ECO:0000256" key="1">
    <source>
        <dbReference type="SAM" id="MobiDB-lite"/>
    </source>
</evidence>
<organism evidence="2 3">
    <name type="scientific">Giardia intestinalis</name>
    <name type="common">Giardia lamblia</name>
    <dbReference type="NCBI Taxonomy" id="5741"/>
    <lineage>
        <taxon>Eukaryota</taxon>
        <taxon>Metamonada</taxon>
        <taxon>Diplomonadida</taxon>
        <taxon>Hexamitidae</taxon>
        <taxon>Giardiinae</taxon>
        <taxon>Giardia</taxon>
    </lineage>
</organism>
<dbReference type="VEuPathDB" id="GiardiaDB:GL50803_0060184"/>
<dbReference type="Proteomes" id="UP000018320">
    <property type="component" value="Unassembled WGS sequence"/>
</dbReference>
<feature type="region of interest" description="Disordered" evidence="1">
    <location>
        <begin position="167"/>
        <end position="186"/>
    </location>
</feature>
<reference evidence="2 3" key="2">
    <citation type="journal article" date="2013" name="Genome Biol. Evol.">
        <title>Genome sequencing of Giardia lamblia genotypes A2 and B isolates (DH and GS) and comparative analysis with the genomes of genotypes A1 and E (WB and Pig).</title>
        <authorList>
            <person name="Adam R.D."/>
            <person name="Dahlstrom E.W."/>
            <person name="Martens C.A."/>
            <person name="Bruno D.P."/>
            <person name="Barbian K.D."/>
            <person name="Ricklefs S.M."/>
            <person name="Hernandez M.M."/>
            <person name="Narla N.P."/>
            <person name="Patel R.B."/>
            <person name="Porcella S.F."/>
            <person name="Nash T.E."/>
        </authorList>
    </citation>
    <scope>NUCLEOTIDE SEQUENCE [LARGE SCALE GENOMIC DNA]</scope>
    <source>
        <strain evidence="2 3">DH</strain>
    </source>
</reference>
<proteinExistence type="predicted"/>
<evidence type="ECO:0000313" key="2">
    <source>
        <dbReference type="EMBL" id="ESU37482.1"/>
    </source>
</evidence>